<sequence length="75" mass="8406">MRATGKTVTALPTIKFAKTQTWDIGQRTEIASTQMNLGIMSKASALQFAMGYDETETKEELEKINQEMVDAYARD</sequence>
<dbReference type="EMBL" id="BK059085">
    <property type="protein sequence ID" value="DAE28427.1"/>
    <property type="molecule type" value="Genomic_DNA"/>
</dbReference>
<proteinExistence type="predicted"/>
<accession>A0A8S5RB97</accession>
<organism evidence="1">
    <name type="scientific">virus sp. ctLl75</name>
    <dbReference type="NCBI Taxonomy" id="2828249"/>
    <lineage>
        <taxon>Viruses</taxon>
    </lineage>
</organism>
<name>A0A8S5RB97_9VIRU</name>
<protein>
    <submittedName>
        <fullName evidence="1">Portal protein</fullName>
    </submittedName>
</protein>
<reference evidence="1" key="1">
    <citation type="journal article" date="2021" name="Proc. Natl. Acad. Sci. U.S.A.">
        <title>A Catalog of Tens of Thousands of Viruses from Human Metagenomes Reveals Hidden Associations with Chronic Diseases.</title>
        <authorList>
            <person name="Tisza M.J."/>
            <person name="Buck C.B."/>
        </authorList>
    </citation>
    <scope>NUCLEOTIDE SEQUENCE</scope>
    <source>
        <strain evidence="1">CtLl75</strain>
    </source>
</reference>
<evidence type="ECO:0000313" key="1">
    <source>
        <dbReference type="EMBL" id="DAE28427.1"/>
    </source>
</evidence>